<evidence type="ECO:0000256" key="1">
    <source>
        <dbReference type="ARBA" id="ARBA00004442"/>
    </source>
</evidence>
<keyword evidence="3 6" id="KW-0732">Signal</keyword>
<comment type="subcellular location">
    <subcellularLocation>
        <location evidence="1">Cell outer membrane</location>
    </subcellularLocation>
</comment>
<dbReference type="Gene3D" id="1.25.40.390">
    <property type="match status" value="1"/>
</dbReference>
<comment type="caution">
    <text evidence="9">The sequence shown here is derived from an EMBL/GenBank/DDBJ whole genome shotgun (WGS) entry which is preliminary data.</text>
</comment>
<comment type="similarity">
    <text evidence="2">Belongs to the SusD family.</text>
</comment>
<evidence type="ECO:0000256" key="4">
    <source>
        <dbReference type="ARBA" id="ARBA00023136"/>
    </source>
</evidence>
<name>A0ABT3PJP6_9BACT</name>
<keyword evidence="5" id="KW-0998">Cell outer membrane</keyword>
<organism evidence="9 10">
    <name type="scientific">Fodinibius salsisoli</name>
    <dbReference type="NCBI Taxonomy" id="2820877"/>
    <lineage>
        <taxon>Bacteria</taxon>
        <taxon>Pseudomonadati</taxon>
        <taxon>Balneolota</taxon>
        <taxon>Balneolia</taxon>
        <taxon>Balneolales</taxon>
        <taxon>Balneolaceae</taxon>
        <taxon>Fodinibius</taxon>
    </lineage>
</organism>
<feature type="signal peptide" evidence="6">
    <location>
        <begin position="1"/>
        <end position="21"/>
    </location>
</feature>
<evidence type="ECO:0000256" key="2">
    <source>
        <dbReference type="ARBA" id="ARBA00006275"/>
    </source>
</evidence>
<evidence type="ECO:0000259" key="7">
    <source>
        <dbReference type="Pfam" id="PF07980"/>
    </source>
</evidence>
<protein>
    <submittedName>
        <fullName evidence="9">RagB/SusD family nutrient uptake outer membrane protein</fullName>
    </submittedName>
</protein>
<keyword evidence="4" id="KW-0472">Membrane</keyword>
<evidence type="ECO:0000256" key="6">
    <source>
        <dbReference type="SAM" id="SignalP"/>
    </source>
</evidence>
<dbReference type="InterPro" id="IPR012944">
    <property type="entry name" value="SusD_RagB_dom"/>
</dbReference>
<reference evidence="9 10" key="1">
    <citation type="submission" date="2021-03" db="EMBL/GenBank/DDBJ databases">
        <title>Aliifodinibius sp. nov., a new bacterium isolated from saline soil.</title>
        <authorList>
            <person name="Galisteo C."/>
            <person name="De La Haba R."/>
            <person name="Sanchez-Porro C."/>
            <person name="Ventosa A."/>
        </authorList>
    </citation>
    <scope>NUCLEOTIDE SEQUENCE [LARGE SCALE GENOMIC DNA]</scope>
    <source>
        <strain evidence="9 10">1BSP15-2V2</strain>
    </source>
</reference>
<feature type="domain" description="RagB/SusD" evidence="7">
    <location>
        <begin position="303"/>
        <end position="643"/>
    </location>
</feature>
<dbReference type="Pfam" id="PF14322">
    <property type="entry name" value="SusD-like_3"/>
    <property type="match status" value="1"/>
</dbReference>
<evidence type="ECO:0000259" key="8">
    <source>
        <dbReference type="Pfam" id="PF14322"/>
    </source>
</evidence>
<dbReference type="Pfam" id="PF07980">
    <property type="entry name" value="SusD_RagB"/>
    <property type="match status" value="1"/>
</dbReference>
<evidence type="ECO:0000313" key="10">
    <source>
        <dbReference type="Proteomes" id="UP001207918"/>
    </source>
</evidence>
<accession>A0ABT3PJP6</accession>
<sequence length="644" mass="72151">MKIFKRSTLLLVLLFSLIAGCDNSEWLSQDPETIITEDQVWNDPELIRGVLSNYYDRLPRFHSLTDGQGGGWTEFALMTDAMWSGQENNDDLLNIETFGTDWWSLWDYDLIYDINKAIENIDQFSTGLTEQQRGQFKAEFRFVRAWVYFQMVKRMGGVPLVTSTMEYNPENASEFHIPRSTEAEIYDFIASELDAIKDSLGHNAGSQTRANKYTALGLKSRAMLYAGSVAYHNSQMSNPITLENENGGRIVGIQGAKAEEYYQKALDAAEEVIQNSPYSLHNATPGDPGQNFYQAVTVKDGNNEVMFAEDFLASADRRHFFTYENIARPVREDNLSSSSITPGLGLVEAYPYTDGRSGELQTQDGSGDYIYYDNAGDLFEGKDGRLDGTVIVPGESFRGQDIPMQAGVKIWNGSSYETMEGSSLGSQFSGTESGPEVDWALTASGGPHRTIQNISSSGFYLRKFVDNTTGASTRGDQSDTWWVRMRLSEMYLNAAEATYQLSELGGGATAAEAADYINVLRERAGFEESGLLSAATIDFETIMNERRIELAFEGHRLWDLIRWRQAHVVWDGDDSNPTANVAALFPYRVYRPGSPMHGKYVFDKIGPQAPSFVNARWFQMGNYYARIPDGAINNNPELIRNPFH</sequence>
<dbReference type="InterPro" id="IPR033985">
    <property type="entry name" value="SusD-like_N"/>
</dbReference>
<gene>
    <name evidence="9" type="ORF">J6I44_04465</name>
</gene>
<dbReference type="InterPro" id="IPR011990">
    <property type="entry name" value="TPR-like_helical_dom_sf"/>
</dbReference>
<dbReference type="PROSITE" id="PS51257">
    <property type="entry name" value="PROKAR_LIPOPROTEIN"/>
    <property type="match status" value="1"/>
</dbReference>
<dbReference type="RefSeq" id="WP_265764787.1">
    <property type="nucleotide sequence ID" value="NZ_JAGGJA010000002.1"/>
</dbReference>
<proteinExistence type="inferred from homology"/>
<feature type="domain" description="SusD-like N-terminal" evidence="8">
    <location>
        <begin position="76"/>
        <end position="224"/>
    </location>
</feature>
<keyword evidence="10" id="KW-1185">Reference proteome</keyword>
<feature type="chain" id="PRO_5045170910" evidence="6">
    <location>
        <begin position="22"/>
        <end position="644"/>
    </location>
</feature>
<evidence type="ECO:0000313" key="9">
    <source>
        <dbReference type="EMBL" id="MCW9706090.1"/>
    </source>
</evidence>
<dbReference type="SUPFAM" id="SSF48452">
    <property type="entry name" value="TPR-like"/>
    <property type="match status" value="1"/>
</dbReference>
<evidence type="ECO:0000256" key="5">
    <source>
        <dbReference type="ARBA" id="ARBA00023237"/>
    </source>
</evidence>
<evidence type="ECO:0000256" key="3">
    <source>
        <dbReference type="ARBA" id="ARBA00022729"/>
    </source>
</evidence>
<dbReference type="Proteomes" id="UP001207918">
    <property type="component" value="Unassembled WGS sequence"/>
</dbReference>
<dbReference type="EMBL" id="JAGGJA010000002">
    <property type="protein sequence ID" value="MCW9706090.1"/>
    <property type="molecule type" value="Genomic_DNA"/>
</dbReference>